<evidence type="ECO:0000313" key="2">
    <source>
        <dbReference type="EMBL" id="KAL0017567.1"/>
    </source>
</evidence>
<dbReference type="AlphaFoldDB" id="A0AAW2E685"/>
<organism evidence="2 3">
    <name type="scientific">Lithocarpus litseifolius</name>
    <dbReference type="NCBI Taxonomy" id="425828"/>
    <lineage>
        <taxon>Eukaryota</taxon>
        <taxon>Viridiplantae</taxon>
        <taxon>Streptophyta</taxon>
        <taxon>Embryophyta</taxon>
        <taxon>Tracheophyta</taxon>
        <taxon>Spermatophyta</taxon>
        <taxon>Magnoliopsida</taxon>
        <taxon>eudicotyledons</taxon>
        <taxon>Gunneridae</taxon>
        <taxon>Pentapetalae</taxon>
        <taxon>rosids</taxon>
        <taxon>fabids</taxon>
        <taxon>Fagales</taxon>
        <taxon>Fagaceae</taxon>
        <taxon>Lithocarpus</taxon>
    </lineage>
</organism>
<name>A0AAW2E685_9ROSI</name>
<gene>
    <name evidence="2" type="ORF">SO802_004636</name>
</gene>
<feature type="domain" description="Neprosin PEP catalytic" evidence="1">
    <location>
        <begin position="1"/>
        <end position="170"/>
    </location>
</feature>
<sequence>MENNYISARGDINLWDPLVEFYDESNSAQISLKSGFVEIFERIEASWMVYPNLFNSGGEPRLFYTFGHWMDTDIQEKASIVAWGGDVYSKNVKPGHAYHTTAYMAASELFGSANYITNIRIIDESLQLKYPDPAFVVVDEPNCYSALIHKADPNSEPYFYFGGHPDYNCVYNQKYLMKRKMIS</sequence>
<protein>
    <recommendedName>
        <fullName evidence="1">Neprosin PEP catalytic domain-containing protein</fullName>
    </recommendedName>
</protein>
<accession>A0AAW2E685</accession>
<comment type="caution">
    <text evidence="2">The sequence shown here is derived from an EMBL/GenBank/DDBJ whole genome shotgun (WGS) entry which is preliminary data.</text>
</comment>
<proteinExistence type="predicted"/>
<dbReference type="PANTHER" id="PTHR31589">
    <property type="entry name" value="PROTEIN, PUTATIVE (DUF239)-RELATED-RELATED"/>
    <property type="match status" value="1"/>
</dbReference>
<evidence type="ECO:0000259" key="1">
    <source>
        <dbReference type="PROSITE" id="PS52045"/>
    </source>
</evidence>
<keyword evidence="3" id="KW-1185">Reference proteome</keyword>
<dbReference type="PROSITE" id="PS52045">
    <property type="entry name" value="NEPROSIN_PEP_CD"/>
    <property type="match status" value="1"/>
</dbReference>
<dbReference type="Pfam" id="PF03080">
    <property type="entry name" value="Neprosin"/>
    <property type="match status" value="1"/>
</dbReference>
<reference evidence="2 3" key="1">
    <citation type="submission" date="2024-01" db="EMBL/GenBank/DDBJ databases">
        <title>A telomere-to-telomere, gap-free genome of sweet tea (Lithocarpus litseifolius).</title>
        <authorList>
            <person name="Zhou J."/>
        </authorList>
    </citation>
    <scope>NUCLEOTIDE SEQUENCE [LARGE SCALE GENOMIC DNA]</scope>
    <source>
        <strain evidence="2">Zhou-2022a</strain>
        <tissue evidence="2">Leaf</tissue>
    </source>
</reference>
<evidence type="ECO:0000313" key="3">
    <source>
        <dbReference type="Proteomes" id="UP001459277"/>
    </source>
</evidence>
<dbReference type="InterPro" id="IPR004314">
    <property type="entry name" value="Neprosin"/>
</dbReference>
<dbReference type="InterPro" id="IPR053168">
    <property type="entry name" value="Glutamic_endopeptidase"/>
</dbReference>
<dbReference type="Proteomes" id="UP001459277">
    <property type="component" value="Unassembled WGS sequence"/>
</dbReference>
<dbReference type="EMBL" id="JAZDWU010000001">
    <property type="protein sequence ID" value="KAL0017567.1"/>
    <property type="molecule type" value="Genomic_DNA"/>
</dbReference>
<dbReference type="PANTHER" id="PTHR31589:SF111">
    <property type="entry name" value="NEPROSIN DOMAIN-CONTAINING PROTEIN"/>
    <property type="match status" value="1"/>
</dbReference>